<evidence type="ECO:0000256" key="2">
    <source>
        <dbReference type="SAM" id="MobiDB-lite"/>
    </source>
</evidence>
<dbReference type="Gene3D" id="3.40.1620.10">
    <property type="entry name" value="YefM-like domain"/>
    <property type="match status" value="1"/>
</dbReference>
<dbReference type="RefSeq" id="WP_136225506.1">
    <property type="nucleotide sequence ID" value="NZ_CP039291.1"/>
</dbReference>
<organism evidence="3 4">
    <name type="scientific">Cellulomonas shaoxiangyii</name>
    <dbReference type="NCBI Taxonomy" id="2566013"/>
    <lineage>
        <taxon>Bacteria</taxon>
        <taxon>Bacillati</taxon>
        <taxon>Actinomycetota</taxon>
        <taxon>Actinomycetes</taxon>
        <taxon>Micrococcales</taxon>
        <taxon>Cellulomonadaceae</taxon>
        <taxon>Cellulomonas</taxon>
    </lineage>
</organism>
<feature type="region of interest" description="Disordered" evidence="2">
    <location>
        <begin position="58"/>
        <end position="87"/>
    </location>
</feature>
<comment type="similarity">
    <text evidence="1">Belongs to the phD/YefM antitoxin family.</text>
</comment>
<evidence type="ECO:0000313" key="4">
    <source>
        <dbReference type="Proteomes" id="UP000296469"/>
    </source>
</evidence>
<dbReference type="SUPFAM" id="SSF143120">
    <property type="entry name" value="YefM-like"/>
    <property type="match status" value="1"/>
</dbReference>
<name>A0A4P7SKD8_9CELL</name>
<evidence type="ECO:0000313" key="3">
    <source>
        <dbReference type="EMBL" id="QCB94759.1"/>
    </source>
</evidence>
<accession>A0A4P7SKD8</accession>
<dbReference type="EMBL" id="CP039291">
    <property type="protein sequence ID" value="QCB94759.1"/>
    <property type="molecule type" value="Genomic_DNA"/>
</dbReference>
<dbReference type="KEGG" id="celz:E5225_15535"/>
<dbReference type="AlphaFoldDB" id="A0A4P7SKD8"/>
<reference evidence="3 4" key="1">
    <citation type="submission" date="2019-04" db="EMBL/GenBank/DDBJ databases">
        <title>Isolation and identification of Cellulomonas shaoxiangyii sp. Nov. isolated from feces of the Tibetan antelopes (Pantholops hodgsonii) in the Qinghai-Tibet plateau of China.</title>
        <authorList>
            <person name="Tian Z."/>
        </authorList>
    </citation>
    <scope>NUCLEOTIDE SEQUENCE [LARGE SCALE GENOMIC DNA]</scope>
    <source>
        <strain evidence="3 4">Z28</strain>
    </source>
</reference>
<gene>
    <name evidence="3" type="ORF">E5225_15535</name>
</gene>
<keyword evidence="4" id="KW-1185">Reference proteome</keyword>
<protein>
    <submittedName>
        <fullName evidence="3">Prevent-host-death protein</fullName>
    </submittedName>
</protein>
<evidence type="ECO:0000256" key="1">
    <source>
        <dbReference type="ARBA" id="ARBA00009981"/>
    </source>
</evidence>
<proteinExistence type="inferred from homology"/>
<sequence>MTVLNQHPSEVAKLVEAGETVQVTRHGKAVLRLVPEPTAADPLGPLIAAGLVGEAVRPQRAPHRAEPLLSEQRADEARAWLSEDTGA</sequence>
<dbReference type="Proteomes" id="UP000296469">
    <property type="component" value="Chromosome"/>
</dbReference>
<dbReference type="InterPro" id="IPR036165">
    <property type="entry name" value="YefM-like_sf"/>
</dbReference>